<feature type="domain" description="VWFA" evidence="1">
    <location>
        <begin position="34"/>
        <end position="187"/>
    </location>
</feature>
<dbReference type="AlphaFoldDB" id="A0A1G5VU35"/>
<dbReference type="CDD" id="cd00198">
    <property type="entry name" value="vWFA"/>
    <property type="match status" value="1"/>
</dbReference>
<evidence type="ECO:0000313" key="2">
    <source>
        <dbReference type="EMBL" id="SDA49278.1"/>
    </source>
</evidence>
<name>A0A1G5VU35_9EURY</name>
<keyword evidence="3" id="KW-1185">Reference proteome</keyword>
<dbReference type="Proteomes" id="UP000323439">
    <property type="component" value="Unassembled WGS sequence"/>
</dbReference>
<accession>A0A1G5VU35</accession>
<reference evidence="2 3" key="1">
    <citation type="submission" date="2016-10" db="EMBL/GenBank/DDBJ databases">
        <authorList>
            <person name="Varghese N."/>
            <person name="Submissions S."/>
        </authorList>
    </citation>
    <scope>NUCLEOTIDE SEQUENCE [LARGE SCALE GENOMIC DNA]</scope>
    <source>
        <strain evidence="2 3">DSM 16643</strain>
    </source>
</reference>
<sequence length="223" mass="25468">MGLFKEYDNVTNIDSFECLDENNNPKKEDENVMDLVFILDKSGSMHDLVEDTIGGFNSYIEKEKEKGENILVTLVLFDTEYRMLYTRKPIEEVGRLTREQYHAGGCTALLDAIGRTITSLDNEVSGKVLFVITTDGLENSSRHFTKDKVKKLIESHGWEFLFIGADIDSYYEAYTLGIDGDHTANYEKSSRGVSGLFGSVRRFRCAYSRNEHRNVDWKEDGLD</sequence>
<dbReference type="Pfam" id="PF00092">
    <property type="entry name" value="VWA"/>
    <property type="match status" value="1"/>
</dbReference>
<dbReference type="InterPro" id="IPR036465">
    <property type="entry name" value="vWFA_dom_sf"/>
</dbReference>
<dbReference type="Gene3D" id="3.40.50.410">
    <property type="entry name" value="von Willebrand factor, type A domain"/>
    <property type="match status" value="1"/>
</dbReference>
<evidence type="ECO:0000259" key="1">
    <source>
        <dbReference type="Pfam" id="PF00092"/>
    </source>
</evidence>
<dbReference type="RefSeq" id="WP_149731480.1">
    <property type="nucleotide sequence ID" value="NZ_FMXB01000005.1"/>
</dbReference>
<proteinExistence type="predicted"/>
<evidence type="ECO:0000313" key="3">
    <source>
        <dbReference type="Proteomes" id="UP000323439"/>
    </source>
</evidence>
<dbReference type="InterPro" id="IPR002035">
    <property type="entry name" value="VWF_A"/>
</dbReference>
<dbReference type="EMBL" id="FMXB01000005">
    <property type="protein sequence ID" value="SDA49278.1"/>
    <property type="molecule type" value="Genomic_DNA"/>
</dbReference>
<dbReference type="SUPFAM" id="SSF53300">
    <property type="entry name" value="vWA-like"/>
    <property type="match status" value="1"/>
</dbReference>
<organism evidence="2 3">
    <name type="scientific">Methanobrevibacter millerae</name>
    <dbReference type="NCBI Taxonomy" id="230361"/>
    <lineage>
        <taxon>Archaea</taxon>
        <taxon>Methanobacteriati</taxon>
        <taxon>Methanobacteriota</taxon>
        <taxon>Methanomada group</taxon>
        <taxon>Methanobacteria</taxon>
        <taxon>Methanobacteriales</taxon>
        <taxon>Methanobacteriaceae</taxon>
        <taxon>Methanobrevibacter</taxon>
    </lineage>
</organism>
<protein>
    <submittedName>
        <fullName evidence="2">von Willebrand factor type A domain-containing protein</fullName>
    </submittedName>
</protein>
<dbReference type="OrthoDB" id="238269at2157"/>
<gene>
    <name evidence="2" type="ORF">SAMN02910315_00903</name>
</gene>